<evidence type="ECO:0000313" key="2">
    <source>
        <dbReference type="Proteomes" id="UP000501076"/>
    </source>
</evidence>
<dbReference type="Proteomes" id="UP000501076">
    <property type="component" value="Plasmid pFDU301D"/>
</dbReference>
<sequence length="84" mass="9815">MEIKVRNVDPIAVKKIDEMAKEKKISRSEFLKGQIETFALLQLQKDHEAALEDLIDKNIKMMEKCAVAIERMNGFIEEMVEYEK</sequence>
<reference evidence="1 2" key="1">
    <citation type="submission" date="2019-10" db="EMBL/GenBank/DDBJ databases">
        <title>Complete genome sequences for adaption low water activity.</title>
        <authorList>
            <person name="Zhao L."/>
            <person name="Zhong J."/>
        </authorList>
    </citation>
    <scope>NUCLEOTIDE SEQUENCE [LARGE SCALE GENOMIC DNA]</scope>
    <source>
        <strain evidence="1 2">FDU301</strain>
        <plasmid evidence="2">pfdu301d</plasmid>
    </source>
</reference>
<evidence type="ECO:0008006" key="3">
    <source>
        <dbReference type="Google" id="ProtNLM"/>
    </source>
</evidence>
<dbReference type="RefSeq" id="WP_098287937.1">
    <property type="nucleotide sequence ID" value="NZ_CP045276.1"/>
</dbReference>
<accession>A0A6M6E3L0</accession>
<gene>
    <name evidence="1" type="ORF">FDZ14_35505</name>
</gene>
<protein>
    <recommendedName>
        <fullName evidence="3">Ribbon-helix-helix protein CopG domain-containing protein</fullName>
    </recommendedName>
</protein>
<geneLocation type="plasmid" evidence="2">
    <name>pfdu301d</name>
</geneLocation>
<proteinExistence type="predicted"/>
<organism evidence="1 2">
    <name type="scientific">Priestia megaterium</name>
    <name type="common">Bacillus megaterium</name>
    <dbReference type="NCBI Taxonomy" id="1404"/>
    <lineage>
        <taxon>Bacteria</taxon>
        <taxon>Bacillati</taxon>
        <taxon>Bacillota</taxon>
        <taxon>Bacilli</taxon>
        <taxon>Bacillales</taxon>
        <taxon>Bacillaceae</taxon>
        <taxon>Priestia</taxon>
    </lineage>
</organism>
<keyword evidence="1" id="KW-0614">Plasmid</keyword>
<name>A0A6M6E3L0_PRIMG</name>
<dbReference type="AlphaFoldDB" id="A0A6M6E3L0"/>
<evidence type="ECO:0000313" key="1">
    <source>
        <dbReference type="EMBL" id="QJX81410.1"/>
    </source>
</evidence>
<dbReference type="EMBL" id="CP045276">
    <property type="protein sequence ID" value="QJX81410.1"/>
    <property type="molecule type" value="Genomic_DNA"/>
</dbReference>